<dbReference type="EnsemblBacteria" id="ACO76343">
    <property type="protein sequence ID" value="ACO76343"/>
    <property type="gene ID" value="Avin_00760"/>
</dbReference>
<accession>C1DG16</accession>
<protein>
    <recommendedName>
        <fullName evidence="3">Lipoprotein</fullName>
    </recommendedName>
</protein>
<dbReference type="AlphaFoldDB" id="C1DG16"/>
<dbReference type="RefSeq" id="WP_012698771.1">
    <property type="nucleotide sequence ID" value="NC_012560.1"/>
</dbReference>
<reference evidence="1 2" key="1">
    <citation type="journal article" date="2009" name="J. Bacteriol.">
        <title>Genome sequence of Azotobacter vinelandii, an obligate aerobe specialized to support diverse anaerobic metabolic processes.</title>
        <authorList>
            <person name="Setubal J.C."/>
            <person name="dos Santos P."/>
            <person name="Goldman B.S."/>
            <person name="Ertesvag H."/>
            <person name="Espin G."/>
            <person name="Rubio L.M."/>
            <person name="Valla S."/>
            <person name="Almeida N.F."/>
            <person name="Balasubramanian D."/>
            <person name="Cromes L."/>
            <person name="Curatti L."/>
            <person name="Du Z."/>
            <person name="Godsy E."/>
            <person name="Goodner B."/>
            <person name="Hellner-Burris K."/>
            <person name="Hernandez J.A."/>
            <person name="Houmiel K."/>
            <person name="Imperial J."/>
            <person name="Kennedy C."/>
            <person name="Larson T.J."/>
            <person name="Latreille P."/>
            <person name="Ligon L.S."/>
            <person name="Lu J."/>
            <person name="Maerk M."/>
            <person name="Miller N.M."/>
            <person name="Norton S."/>
            <person name="O'Carroll I.P."/>
            <person name="Paulsen I."/>
            <person name="Raulfs E.C."/>
            <person name="Roemer R."/>
            <person name="Rosser J."/>
            <person name="Segura D."/>
            <person name="Slater S."/>
            <person name="Stricklin S.L."/>
            <person name="Studholme D.J."/>
            <person name="Sun J."/>
            <person name="Viana C.J."/>
            <person name="Wallin E."/>
            <person name="Wang B."/>
            <person name="Wheeler C."/>
            <person name="Zhu H."/>
            <person name="Dean D.R."/>
            <person name="Dixon R."/>
            <person name="Wood D."/>
        </authorList>
    </citation>
    <scope>NUCLEOTIDE SEQUENCE [LARGE SCALE GENOMIC DNA]</scope>
    <source>
        <strain evidence="2">DJ / ATCC BAA-1303</strain>
    </source>
</reference>
<dbReference type="GeneID" id="88183547"/>
<sequence length="146" mass="15929">MRYRAITLSIIAAWLVGCGGDDNLVASYSIGKDVALRLELKPIHPFLAEYERIAVLQGSDGSTVRQKLALDTGGYSATNLYQCGPARFMLKGYFDNWLIDTAAGTVRSGACDSPVYIGIFEGKGREPWRFHSSQQRPEKALIPSGG</sequence>
<proteinExistence type="predicted"/>
<dbReference type="PROSITE" id="PS51257">
    <property type="entry name" value="PROKAR_LIPOPROTEIN"/>
    <property type="match status" value="1"/>
</dbReference>
<evidence type="ECO:0000313" key="1">
    <source>
        <dbReference type="EMBL" id="ACO76343.1"/>
    </source>
</evidence>
<gene>
    <name evidence="1" type="ordered locus">Avin_00760</name>
</gene>
<dbReference type="KEGG" id="avn:Avin_00760"/>
<dbReference type="STRING" id="322710.Avin_00760"/>
<dbReference type="HOGENOM" id="CLU_1773598_0_0_6"/>
<name>C1DG16_AZOVD</name>
<evidence type="ECO:0000313" key="2">
    <source>
        <dbReference type="Proteomes" id="UP000002424"/>
    </source>
</evidence>
<dbReference type="Proteomes" id="UP000002424">
    <property type="component" value="Chromosome"/>
</dbReference>
<keyword evidence="2" id="KW-1185">Reference proteome</keyword>
<organism evidence="1 2">
    <name type="scientific">Azotobacter vinelandii (strain DJ / ATCC BAA-1303)</name>
    <dbReference type="NCBI Taxonomy" id="322710"/>
    <lineage>
        <taxon>Bacteria</taxon>
        <taxon>Pseudomonadati</taxon>
        <taxon>Pseudomonadota</taxon>
        <taxon>Gammaproteobacteria</taxon>
        <taxon>Pseudomonadales</taxon>
        <taxon>Pseudomonadaceae</taxon>
        <taxon>Azotobacter</taxon>
    </lineage>
</organism>
<evidence type="ECO:0008006" key="3">
    <source>
        <dbReference type="Google" id="ProtNLM"/>
    </source>
</evidence>
<dbReference type="EMBL" id="CP001157">
    <property type="protein sequence ID" value="ACO76343.1"/>
    <property type="molecule type" value="Genomic_DNA"/>
</dbReference>
<dbReference type="OrthoDB" id="7999931at2"/>